<feature type="non-terminal residue" evidence="1">
    <location>
        <position position="1"/>
    </location>
</feature>
<name>A0A9D9EN38_9BACT</name>
<protein>
    <submittedName>
        <fullName evidence="1">Uncharacterized protein</fullName>
    </submittedName>
</protein>
<accession>A0A9D9EN38</accession>
<proteinExistence type="predicted"/>
<dbReference type="AlphaFoldDB" id="A0A9D9EN38"/>
<evidence type="ECO:0000313" key="2">
    <source>
        <dbReference type="Proteomes" id="UP000810252"/>
    </source>
</evidence>
<evidence type="ECO:0000313" key="1">
    <source>
        <dbReference type="EMBL" id="MBO8448179.1"/>
    </source>
</evidence>
<sequence length="54" mass="5808">NIIDTAREDGIEIGIEQGIERGVEKVAKELKSMGIPVETIAAASGLSREDVERL</sequence>
<reference evidence="1" key="2">
    <citation type="journal article" date="2021" name="PeerJ">
        <title>Extensive microbial diversity within the chicken gut microbiome revealed by metagenomics and culture.</title>
        <authorList>
            <person name="Gilroy R."/>
            <person name="Ravi A."/>
            <person name="Getino M."/>
            <person name="Pursley I."/>
            <person name="Horton D.L."/>
            <person name="Alikhan N.F."/>
            <person name="Baker D."/>
            <person name="Gharbi K."/>
            <person name="Hall N."/>
            <person name="Watson M."/>
            <person name="Adriaenssens E.M."/>
            <person name="Foster-Nyarko E."/>
            <person name="Jarju S."/>
            <person name="Secka A."/>
            <person name="Antonio M."/>
            <person name="Oren A."/>
            <person name="Chaudhuri R.R."/>
            <person name="La Ragione R."/>
            <person name="Hildebrand F."/>
            <person name="Pallen M.J."/>
        </authorList>
    </citation>
    <scope>NUCLEOTIDE SEQUENCE</scope>
    <source>
        <strain evidence="1">20514</strain>
    </source>
</reference>
<comment type="caution">
    <text evidence="1">The sequence shown here is derived from an EMBL/GenBank/DDBJ whole genome shotgun (WGS) entry which is preliminary data.</text>
</comment>
<dbReference type="Proteomes" id="UP000810252">
    <property type="component" value="Unassembled WGS sequence"/>
</dbReference>
<gene>
    <name evidence="1" type="ORF">IAC29_02770</name>
</gene>
<dbReference type="EMBL" id="JADIMQ010000040">
    <property type="protein sequence ID" value="MBO8448179.1"/>
    <property type="molecule type" value="Genomic_DNA"/>
</dbReference>
<reference evidence="1" key="1">
    <citation type="submission" date="2020-10" db="EMBL/GenBank/DDBJ databases">
        <authorList>
            <person name="Gilroy R."/>
        </authorList>
    </citation>
    <scope>NUCLEOTIDE SEQUENCE</scope>
    <source>
        <strain evidence="1">20514</strain>
    </source>
</reference>
<organism evidence="1 2">
    <name type="scientific">Candidatus Cryptobacteroides merdigallinarum</name>
    <dbReference type="NCBI Taxonomy" id="2840770"/>
    <lineage>
        <taxon>Bacteria</taxon>
        <taxon>Pseudomonadati</taxon>
        <taxon>Bacteroidota</taxon>
        <taxon>Bacteroidia</taxon>
        <taxon>Bacteroidales</taxon>
        <taxon>Candidatus Cryptobacteroides</taxon>
    </lineage>
</organism>